<dbReference type="InterPro" id="IPR005517">
    <property type="entry name" value="Transl_elong_EFG/EF2_IV"/>
</dbReference>
<dbReference type="InterPro" id="IPR027417">
    <property type="entry name" value="P-loop_NTPase"/>
</dbReference>
<dbReference type="Gene3D" id="3.40.50.300">
    <property type="entry name" value="P-loop containing nucleotide triphosphate hydrolases"/>
    <property type="match status" value="1"/>
</dbReference>
<feature type="compositionally biased region" description="Basic and acidic residues" evidence="4">
    <location>
        <begin position="639"/>
        <end position="656"/>
    </location>
</feature>
<dbReference type="SMART" id="SM00889">
    <property type="entry name" value="EFG_IV"/>
    <property type="match status" value="1"/>
</dbReference>
<keyword evidence="1" id="KW-0547">Nucleotide-binding</keyword>
<dbReference type="EMBL" id="JAVREV010000019">
    <property type="protein sequence ID" value="MDT0446461.1"/>
    <property type="molecule type" value="Genomic_DNA"/>
</dbReference>
<feature type="compositionally biased region" description="Basic and acidic residues" evidence="4">
    <location>
        <begin position="347"/>
        <end position="366"/>
    </location>
</feature>
<evidence type="ECO:0000313" key="6">
    <source>
        <dbReference type="EMBL" id="MDT0446461.1"/>
    </source>
</evidence>
<reference evidence="7" key="1">
    <citation type="submission" date="2023-07" db="EMBL/GenBank/DDBJ databases">
        <title>30 novel species of actinomycetes from the DSMZ collection.</title>
        <authorList>
            <person name="Nouioui I."/>
        </authorList>
    </citation>
    <scope>NUCLEOTIDE SEQUENCE [LARGE SCALE GENOMIC DNA]</scope>
    <source>
        <strain evidence="7">DSM 41886</strain>
    </source>
</reference>
<sequence>MPPKTLNLGILAHVDAGKTSLTERLLFDHGAIASLGSVDTGSTQTDSGDLERERGITIRSAVAAFGVGDLQVNLVDTPGHPDFIAEVERALAVLDGAVLVLSAVEGVQAQTRVLMRSLRNLRLPTLLFVNKIDRAGARPEELLADIRQKLAPHLVPMSAVRHAGTTAARSLPRPPERRDVREQAAEVLAEHDETVLAGLVEGNVPRAGEVHRLLAAQTAAGLVHPVWFGSALTGTGVGDLVAGITAFLPRPEARREAPARGTVFAVERAGGGEKVALVRMFSGEVRERERLTFRRREPGGATTEFSGRVTRLDVVTAPGSRRREAGGGRLAAGSIGRLRGLPRVRVGDRLGEHGTGHGHGDGDGHGDGQGLAHFAPPGLESAVRPRQAGQEAALHAALADLADEDPLIRTRPAGDGATSVLLYGAVQQEVIAERIRRSHGIDPVFEKIRPVYVERPVGAGEASQDLGPGTDEFWATVGLRVEPAPFGSGVAFRRQVEWGALPRAFHRAIEEAALRTLHQGLHGWEVTDCTVTLVRVGYLAPASVAADFRGLTPVILLRALRAAGSRLFEPCQSVEIEIPPDTLGGVVGFLAALGAETTGTTGRGASWVVGAQVPTRLVQDLTAALPGLTHGEGALWSRGGRDRPVRGTPPRRERFDGNPLNYEEYLRYLADRSLSRTAANGG</sequence>
<comment type="caution">
    <text evidence="6">The sequence shown here is derived from an EMBL/GenBank/DDBJ whole genome shotgun (WGS) entry which is preliminary data.</text>
</comment>
<feature type="region of interest" description="Disordered" evidence="4">
    <location>
        <begin position="347"/>
        <end position="377"/>
    </location>
</feature>
<evidence type="ECO:0000256" key="3">
    <source>
        <dbReference type="ARBA" id="ARBA00023134"/>
    </source>
</evidence>
<dbReference type="Pfam" id="PF00009">
    <property type="entry name" value="GTP_EFTU"/>
    <property type="match status" value="1"/>
</dbReference>
<dbReference type="PROSITE" id="PS00301">
    <property type="entry name" value="G_TR_1"/>
    <property type="match status" value="1"/>
</dbReference>
<keyword evidence="2" id="KW-0648">Protein biosynthesis</keyword>
<dbReference type="SUPFAM" id="SSF54980">
    <property type="entry name" value="EF-G C-terminal domain-like"/>
    <property type="match status" value="2"/>
</dbReference>
<dbReference type="InterPro" id="IPR005225">
    <property type="entry name" value="Small_GTP-bd"/>
</dbReference>
<dbReference type="SUPFAM" id="SSF52540">
    <property type="entry name" value="P-loop containing nucleoside triphosphate hydrolases"/>
    <property type="match status" value="1"/>
</dbReference>
<dbReference type="Gene3D" id="2.40.30.10">
    <property type="entry name" value="Translation factors"/>
    <property type="match status" value="1"/>
</dbReference>
<evidence type="ECO:0000256" key="4">
    <source>
        <dbReference type="SAM" id="MobiDB-lite"/>
    </source>
</evidence>
<accession>A0ABU2SCR4</accession>
<proteinExistence type="predicted"/>
<dbReference type="PANTHER" id="PTHR43261">
    <property type="entry name" value="TRANSLATION ELONGATION FACTOR G-RELATED"/>
    <property type="match status" value="1"/>
</dbReference>
<evidence type="ECO:0000259" key="5">
    <source>
        <dbReference type="PROSITE" id="PS51722"/>
    </source>
</evidence>
<dbReference type="InterPro" id="IPR020568">
    <property type="entry name" value="Ribosomal_Su5_D2-typ_SF"/>
</dbReference>
<dbReference type="PROSITE" id="PS51722">
    <property type="entry name" value="G_TR_2"/>
    <property type="match status" value="1"/>
</dbReference>
<protein>
    <submittedName>
        <fullName evidence="6">GTP-binding protein</fullName>
    </submittedName>
</protein>
<dbReference type="RefSeq" id="WP_311620611.1">
    <property type="nucleotide sequence ID" value="NZ_JAVREV010000019.1"/>
</dbReference>
<dbReference type="InterPro" id="IPR000795">
    <property type="entry name" value="T_Tr_GTP-bd_dom"/>
</dbReference>
<keyword evidence="3" id="KW-0342">GTP-binding</keyword>
<dbReference type="NCBIfam" id="TIGR00231">
    <property type="entry name" value="small_GTP"/>
    <property type="match status" value="1"/>
</dbReference>
<dbReference type="InterPro" id="IPR031157">
    <property type="entry name" value="G_TR_CS"/>
</dbReference>
<name>A0ABU2SCR4_9ACTN</name>
<dbReference type="Gene3D" id="3.30.70.870">
    <property type="entry name" value="Elongation Factor G (Translational Gtpase), domain 3"/>
    <property type="match status" value="1"/>
</dbReference>
<dbReference type="InterPro" id="IPR000640">
    <property type="entry name" value="EFG_V-like"/>
</dbReference>
<gene>
    <name evidence="6" type="ORF">RM779_28265</name>
</gene>
<dbReference type="PRINTS" id="PR00315">
    <property type="entry name" value="ELONGATNFCT"/>
</dbReference>
<keyword evidence="7" id="KW-1185">Reference proteome</keyword>
<evidence type="ECO:0000256" key="2">
    <source>
        <dbReference type="ARBA" id="ARBA00022917"/>
    </source>
</evidence>
<dbReference type="SUPFAM" id="SSF50447">
    <property type="entry name" value="Translation proteins"/>
    <property type="match status" value="1"/>
</dbReference>
<dbReference type="PANTHER" id="PTHR43261:SF1">
    <property type="entry name" value="RIBOSOME-RELEASING FACTOR 2, MITOCHONDRIAL"/>
    <property type="match status" value="1"/>
</dbReference>
<evidence type="ECO:0000256" key="1">
    <source>
        <dbReference type="ARBA" id="ARBA00022741"/>
    </source>
</evidence>
<dbReference type="InterPro" id="IPR009000">
    <property type="entry name" value="Transl_B-barrel_sf"/>
</dbReference>
<dbReference type="SUPFAM" id="SSF54211">
    <property type="entry name" value="Ribosomal protein S5 domain 2-like"/>
    <property type="match status" value="1"/>
</dbReference>
<evidence type="ECO:0000313" key="7">
    <source>
        <dbReference type="Proteomes" id="UP001183615"/>
    </source>
</evidence>
<dbReference type="Proteomes" id="UP001183615">
    <property type="component" value="Unassembled WGS sequence"/>
</dbReference>
<organism evidence="6 7">
    <name type="scientific">Streptomyces johnsoniae</name>
    <dbReference type="NCBI Taxonomy" id="3075532"/>
    <lineage>
        <taxon>Bacteria</taxon>
        <taxon>Bacillati</taxon>
        <taxon>Actinomycetota</taxon>
        <taxon>Actinomycetes</taxon>
        <taxon>Kitasatosporales</taxon>
        <taxon>Streptomycetaceae</taxon>
        <taxon>Streptomyces</taxon>
    </lineage>
</organism>
<dbReference type="InterPro" id="IPR014721">
    <property type="entry name" value="Ribsml_uS5_D2-typ_fold_subgr"/>
</dbReference>
<dbReference type="InterPro" id="IPR035647">
    <property type="entry name" value="EFG_III/V"/>
</dbReference>
<dbReference type="PRINTS" id="PR01037">
    <property type="entry name" value="TCRTETOQM"/>
</dbReference>
<dbReference type="Pfam" id="PF03764">
    <property type="entry name" value="EFG_IV"/>
    <property type="match status" value="1"/>
</dbReference>
<feature type="domain" description="Tr-type G" evidence="5">
    <location>
        <begin position="3"/>
        <end position="252"/>
    </location>
</feature>
<dbReference type="Pfam" id="PF00679">
    <property type="entry name" value="EFG_C"/>
    <property type="match status" value="1"/>
</dbReference>
<dbReference type="Gene3D" id="3.30.230.10">
    <property type="match status" value="1"/>
</dbReference>
<dbReference type="CDD" id="cd04168">
    <property type="entry name" value="TetM_like"/>
    <property type="match status" value="1"/>
</dbReference>
<feature type="region of interest" description="Disordered" evidence="4">
    <location>
        <begin position="634"/>
        <end position="657"/>
    </location>
</feature>